<evidence type="ECO:0000256" key="8">
    <source>
        <dbReference type="RuleBase" id="RU003870"/>
    </source>
</evidence>
<evidence type="ECO:0000256" key="1">
    <source>
        <dbReference type="ARBA" id="ARBA00009356"/>
    </source>
</evidence>
<keyword evidence="11" id="KW-1185">Reference proteome</keyword>
<dbReference type="EMBL" id="VOQQ01000001">
    <property type="protein sequence ID" value="TXC62787.1"/>
    <property type="molecule type" value="Genomic_DNA"/>
</dbReference>
<comment type="function">
    <text evidence="6 8">This protein binds to the 23S rRNA, and is important in its secondary structure. It is located near the subunit interface in the base of the L7/L12 stalk, and near the tRNA binding site of the peptidyltransferase center.</text>
</comment>
<dbReference type="FunFam" id="3.90.930.12:FF:000002">
    <property type="entry name" value="50S ribosomal protein L6"/>
    <property type="match status" value="1"/>
</dbReference>
<dbReference type="PANTHER" id="PTHR11655">
    <property type="entry name" value="60S/50S RIBOSOMAL PROTEIN L6/L9"/>
    <property type="match status" value="1"/>
</dbReference>
<keyword evidence="3 6" id="KW-0694">RNA-binding</keyword>
<dbReference type="InterPro" id="IPR036789">
    <property type="entry name" value="Ribosomal_uL6-like_a/b-dom_sf"/>
</dbReference>
<dbReference type="GO" id="GO:0019843">
    <property type="term" value="F:rRNA binding"/>
    <property type="evidence" value="ECO:0007669"/>
    <property type="project" value="UniProtKB-UniRule"/>
</dbReference>
<keyword evidence="2 6" id="KW-0699">rRNA-binding</keyword>
<feature type="domain" description="Large ribosomal subunit protein uL6 alpha-beta" evidence="9">
    <location>
        <begin position="91"/>
        <end position="164"/>
    </location>
</feature>
<evidence type="ECO:0000256" key="5">
    <source>
        <dbReference type="ARBA" id="ARBA00023274"/>
    </source>
</evidence>
<name>A0A5C6TQR7_9SPHN</name>
<accession>A0A5C6TQR7</accession>
<dbReference type="GO" id="GO:0002181">
    <property type="term" value="P:cytoplasmic translation"/>
    <property type="evidence" value="ECO:0007669"/>
    <property type="project" value="TreeGrafter"/>
</dbReference>
<evidence type="ECO:0000256" key="4">
    <source>
        <dbReference type="ARBA" id="ARBA00022980"/>
    </source>
</evidence>
<organism evidence="10 11">
    <name type="scientific">Allosphingosinicella ginsenosidimutans</name>
    <dbReference type="NCBI Taxonomy" id="1176539"/>
    <lineage>
        <taxon>Bacteria</taxon>
        <taxon>Pseudomonadati</taxon>
        <taxon>Pseudomonadota</taxon>
        <taxon>Alphaproteobacteria</taxon>
        <taxon>Sphingomonadales</taxon>
        <taxon>Sphingomonadaceae</taxon>
        <taxon>Allosphingosinicella</taxon>
    </lineage>
</organism>
<dbReference type="NCBIfam" id="TIGR03654">
    <property type="entry name" value="L6_bact"/>
    <property type="match status" value="1"/>
</dbReference>
<comment type="subunit">
    <text evidence="6">Part of the 50S ribosomal subunit.</text>
</comment>
<dbReference type="AlphaFoldDB" id="A0A5C6TQR7"/>
<gene>
    <name evidence="6" type="primary">rplF</name>
    <name evidence="10" type="ORF">FRZ32_03375</name>
</gene>
<dbReference type="GO" id="GO:0022625">
    <property type="term" value="C:cytosolic large ribosomal subunit"/>
    <property type="evidence" value="ECO:0007669"/>
    <property type="project" value="UniProtKB-UniRule"/>
</dbReference>
<feature type="domain" description="Large ribosomal subunit protein uL6 alpha-beta" evidence="9">
    <location>
        <begin position="12"/>
        <end position="82"/>
    </location>
</feature>
<dbReference type="PANTHER" id="PTHR11655:SF14">
    <property type="entry name" value="LARGE RIBOSOMAL SUBUNIT PROTEIN UL6M"/>
    <property type="match status" value="1"/>
</dbReference>
<dbReference type="HAMAP" id="MF_01365_B">
    <property type="entry name" value="Ribosomal_uL6_B"/>
    <property type="match status" value="1"/>
</dbReference>
<reference evidence="10 11" key="1">
    <citation type="journal article" date="2015" name="J. Microbiol.">
        <title>Sphingosinicella ginsenosidimutans sp. nov., with ginsenoside converting activity.</title>
        <authorList>
            <person name="Kim J.K."/>
            <person name="Kang M.S."/>
            <person name="Park S.C."/>
            <person name="Kim K.M."/>
            <person name="Choi K."/>
            <person name="Yoon M.H."/>
            <person name="Im W.T."/>
        </authorList>
    </citation>
    <scope>NUCLEOTIDE SEQUENCE [LARGE SCALE GENOMIC DNA]</scope>
    <source>
        <strain evidence="10 11">BS-11</strain>
    </source>
</reference>
<dbReference type="SUPFAM" id="SSF56053">
    <property type="entry name" value="Ribosomal protein L6"/>
    <property type="match status" value="2"/>
</dbReference>
<protein>
    <recommendedName>
        <fullName evidence="6">Large ribosomal subunit protein uL6</fullName>
    </recommendedName>
</protein>
<dbReference type="PIRSF" id="PIRSF002162">
    <property type="entry name" value="Ribosomal_L6"/>
    <property type="match status" value="1"/>
</dbReference>
<evidence type="ECO:0000259" key="9">
    <source>
        <dbReference type="Pfam" id="PF00347"/>
    </source>
</evidence>
<keyword evidence="4 6" id="KW-0689">Ribosomal protein</keyword>
<dbReference type="InterPro" id="IPR020040">
    <property type="entry name" value="Ribosomal_uL6_a/b-dom"/>
</dbReference>
<evidence type="ECO:0000256" key="3">
    <source>
        <dbReference type="ARBA" id="ARBA00022884"/>
    </source>
</evidence>
<dbReference type="FunFam" id="3.90.930.12:FF:000001">
    <property type="entry name" value="50S ribosomal protein L6"/>
    <property type="match status" value="1"/>
</dbReference>
<keyword evidence="5 6" id="KW-0687">Ribonucleoprotein</keyword>
<evidence type="ECO:0000256" key="7">
    <source>
        <dbReference type="RuleBase" id="RU003869"/>
    </source>
</evidence>
<dbReference type="Pfam" id="PF00347">
    <property type="entry name" value="Ribosomal_L6"/>
    <property type="match status" value="2"/>
</dbReference>
<dbReference type="PROSITE" id="PS00525">
    <property type="entry name" value="RIBOSOMAL_L6_1"/>
    <property type="match status" value="1"/>
</dbReference>
<evidence type="ECO:0000256" key="2">
    <source>
        <dbReference type="ARBA" id="ARBA00022730"/>
    </source>
</evidence>
<proteinExistence type="inferred from homology"/>
<comment type="caution">
    <text evidence="10">The sequence shown here is derived from an EMBL/GenBank/DDBJ whole genome shotgun (WGS) entry which is preliminary data.</text>
</comment>
<dbReference type="GO" id="GO:0003735">
    <property type="term" value="F:structural constituent of ribosome"/>
    <property type="evidence" value="ECO:0007669"/>
    <property type="project" value="UniProtKB-UniRule"/>
</dbReference>
<comment type="similarity">
    <text evidence="1 6 7">Belongs to the universal ribosomal protein uL6 family.</text>
</comment>
<evidence type="ECO:0000313" key="11">
    <source>
        <dbReference type="Proteomes" id="UP000321249"/>
    </source>
</evidence>
<dbReference type="InterPro" id="IPR000702">
    <property type="entry name" value="Ribosomal_uL6-like"/>
</dbReference>
<dbReference type="RefSeq" id="WP_147042174.1">
    <property type="nucleotide sequence ID" value="NZ_BAABIR010000002.1"/>
</dbReference>
<evidence type="ECO:0000256" key="6">
    <source>
        <dbReference type="HAMAP-Rule" id="MF_01365"/>
    </source>
</evidence>
<evidence type="ECO:0000313" key="10">
    <source>
        <dbReference type="EMBL" id="TXC62787.1"/>
    </source>
</evidence>
<dbReference type="OrthoDB" id="9805007at2"/>
<dbReference type="PRINTS" id="PR00059">
    <property type="entry name" value="RIBOSOMALL6"/>
</dbReference>
<dbReference type="InterPro" id="IPR002358">
    <property type="entry name" value="Ribosomal_uL6_CS"/>
</dbReference>
<dbReference type="Proteomes" id="UP000321249">
    <property type="component" value="Unassembled WGS sequence"/>
</dbReference>
<sequence length="177" mass="19234">MSRIGKRPVPLPSGVTATIEGGVLAVKGPKGTLSLQTADEIAYGLEDGAISVKPANDSKRARAFWGMQRTLVQNLVTGVSEGFTKTLEITGVGYRAAAQGKNLRLQLGYSHDVNIAVPDGLEVKTPDPTTVEISGIDRQKVGQLAAEIRRWRKPEPYKGKGIKYRGEYIFRKEGKKK</sequence>
<dbReference type="InterPro" id="IPR019906">
    <property type="entry name" value="Ribosomal_uL6_bac-type"/>
</dbReference>
<dbReference type="Gene3D" id="3.90.930.12">
    <property type="entry name" value="Ribosomal protein L6, alpha-beta domain"/>
    <property type="match status" value="2"/>
</dbReference>